<evidence type="ECO:0000256" key="2">
    <source>
        <dbReference type="ARBA" id="ARBA00022475"/>
    </source>
</evidence>
<accession>A0A927F790</accession>
<protein>
    <submittedName>
        <fullName evidence="8">Envelope stress response membrane protein PspC</fullName>
    </submittedName>
</protein>
<keyword evidence="3 6" id="KW-0812">Transmembrane</keyword>
<dbReference type="InterPro" id="IPR007168">
    <property type="entry name" value="Phageshock_PspC_N"/>
</dbReference>
<keyword evidence="2" id="KW-1003">Cell membrane</keyword>
<dbReference type="EMBL" id="JACYFG010000006">
    <property type="protein sequence ID" value="MBD5779006.1"/>
    <property type="molecule type" value="Genomic_DNA"/>
</dbReference>
<dbReference type="InterPro" id="IPR014320">
    <property type="entry name" value="Phageshock_PspC"/>
</dbReference>
<dbReference type="NCBIfam" id="TIGR02978">
    <property type="entry name" value="phageshock_pspC"/>
    <property type="match status" value="1"/>
</dbReference>
<evidence type="ECO:0000313" key="9">
    <source>
        <dbReference type="Proteomes" id="UP000622317"/>
    </source>
</evidence>
<evidence type="ECO:0000256" key="4">
    <source>
        <dbReference type="ARBA" id="ARBA00022989"/>
    </source>
</evidence>
<dbReference type="InterPro" id="IPR052027">
    <property type="entry name" value="PspC"/>
</dbReference>
<keyword evidence="4 6" id="KW-1133">Transmembrane helix</keyword>
<dbReference type="Proteomes" id="UP000622317">
    <property type="component" value="Unassembled WGS sequence"/>
</dbReference>
<gene>
    <name evidence="8" type="primary">pspC</name>
    <name evidence="8" type="ORF">IEN85_05840</name>
</gene>
<evidence type="ECO:0000256" key="3">
    <source>
        <dbReference type="ARBA" id="ARBA00022692"/>
    </source>
</evidence>
<keyword evidence="5 6" id="KW-0472">Membrane</keyword>
<dbReference type="GO" id="GO:0005886">
    <property type="term" value="C:plasma membrane"/>
    <property type="evidence" value="ECO:0007669"/>
    <property type="project" value="UniProtKB-SubCell"/>
</dbReference>
<evidence type="ECO:0000256" key="6">
    <source>
        <dbReference type="SAM" id="Phobius"/>
    </source>
</evidence>
<organism evidence="8 9">
    <name type="scientific">Pelagicoccus enzymogenes</name>
    <dbReference type="NCBI Taxonomy" id="2773457"/>
    <lineage>
        <taxon>Bacteria</taxon>
        <taxon>Pseudomonadati</taxon>
        <taxon>Verrucomicrobiota</taxon>
        <taxon>Opitutia</taxon>
        <taxon>Puniceicoccales</taxon>
        <taxon>Pelagicoccaceae</taxon>
        <taxon>Pelagicoccus</taxon>
    </lineage>
</organism>
<evidence type="ECO:0000259" key="7">
    <source>
        <dbReference type="Pfam" id="PF04024"/>
    </source>
</evidence>
<dbReference type="AlphaFoldDB" id="A0A927F790"/>
<reference evidence="8" key="1">
    <citation type="submission" date="2020-09" db="EMBL/GenBank/DDBJ databases">
        <title>Pelagicoccus enzymogenes sp. nov. with an EPS production, isolated from marine sediment.</title>
        <authorList>
            <person name="Feng X."/>
        </authorList>
    </citation>
    <scope>NUCLEOTIDE SEQUENCE</scope>
    <source>
        <strain evidence="8">NFK12</strain>
    </source>
</reference>
<feature type="transmembrane region" description="Helical" evidence="6">
    <location>
        <begin position="37"/>
        <end position="58"/>
    </location>
</feature>
<sequence length="126" mass="15138">MRKTLYRSRNRVIFGICQGLADHFDLSVVWIRLGLVAISLFSGIFPFPIFYVIAAFIIKEEPLHEQKEEPKDFYEEDYFETNVSARTLSLRRLKNRFDSIESRIRRMENYVTNKSYDWERRFNSGQ</sequence>
<proteinExistence type="predicted"/>
<keyword evidence="9" id="KW-1185">Reference proteome</keyword>
<evidence type="ECO:0000313" key="8">
    <source>
        <dbReference type="EMBL" id="MBD5779006.1"/>
    </source>
</evidence>
<dbReference type="PANTHER" id="PTHR33885:SF3">
    <property type="entry name" value="PHAGE SHOCK PROTEIN C"/>
    <property type="match status" value="1"/>
</dbReference>
<dbReference type="PANTHER" id="PTHR33885">
    <property type="entry name" value="PHAGE SHOCK PROTEIN C"/>
    <property type="match status" value="1"/>
</dbReference>
<comment type="caution">
    <text evidence="8">The sequence shown here is derived from an EMBL/GenBank/DDBJ whole genome shotgun (WGS) entry which is preliminary data.</text>
</comment>
<feature type="domain" description="Phage shock protein PspC N-terminal" evidence="7">
    <location>
        <begin position="3"/>
        <end position="61"/>
    </location>
</feature>
<dbReference type="Pfam" id="PF04024">
    <property type="entry name" value="PspC"/>
    <property type="match status" value="1"/>
</dbReference>
<comment type="subcellular location">
    <subcellularLocation>
        <location evidence="1">Cell membrane</location>
        <topology evidence="1">Single-pass membrane protein</topology>
    </subcellularLocation>
</comment>
<evidence type="ECO:0000256" key="1">
    <source>
        <dbReference type="ARBA" id="ARBA00004162"/>
    </source>
</evidence>
<name>A0A927F790_9BACT</name>
<evidence type="ECO:0000256" key="5">
    <source>
        <dbReference type="ARBA" id="ARBA00023136"/>
    </source>
</evidence>
<dbReference type="RefSeq" id="WP_191616128.1">
    <property type="nucleotide sequence ID" value="NZ_JACYFG010000006.1"/>
</dbReference>